<sequence length="60" mass="7136">MKDKISKIIIAKDGFPLEQIEGHPIINFLRRLLHSSHRECEERYRHKEKAIENPSILQDN</sequence>
<dbReference type="AlphaFoldDB" id="A0A0F9QNW5"/>
<accession>A0A0F9QNW5</accession>
<proteinExistence type="predicted"/>
<organism evidence="1">
    <name type="scientific">marine sediment metagenome</name>
    <dbReference type="NCBI Taxonomy" id="412755"/>
    <lineage>
        <taxon>unclassified sequences</taxon>
        <taxon>metagenomes</taxon>
        <taxon>ecological metagenomes</taxon>
    </lineage>
</organism>
<protein>
    <submittedName>
        <fullName evidence="1">Uncharacterized protein</fullName>
    </submittedName>
</protein>
<reference evidence="1" key="1">
    <citation type="journal article" date="2015" name="Nature">
        <title>Complex archaea that bridge the gap between prokaryotes and eukaryotes.</title>
        <authorList>
            <person name="Spang A."/>
            <person name="Saw J.H."/>
            <person name="Jorgensen S.L."/>
            <person name="Zaremba-Niedzwiedzka K."/>
            <person name="Martijn J."/>
            <person name="Lind A.E."/>
            <person name="van Eijk R."/>
            <person name="Schleper C."/>
            <person name="Guy L."/>
            <person name="Ettema T.J."/>
        </authorList>
    </citation>
    <scope>NUCLEOTIDE SEQUENCE</scope>
</reference>
<gene>
    <name evidence="1" type="ORF">LCGC14_1071830</name>
</gene>
<dbReference type="EMBL" id="LAZR01004620">
    <property type="protein sequence ID" value="KKN06993.1"/>
    <property type="molecule type" value="Genomic_DNA"/>
</dbReference>
<comment type="caution">
    <text evidence="1">The sequence shown here is derived from an EMBL/GenBank/DDBJ whole genome shotgun (WGS) entry which is preliminary data.</text>
</comment>
<evidence type="ECO:0000313" key="1">
    <source>
        <dbReference type="EMBL" id="KKN06993.1"/>
    </source>
</evidence>
<name>A0A0F9QNW5_9ZZZZ</name>